<proteinExistence type="predicted"/>
<dbReference type="Proteomes" id="UP000193922">
    <property type="component" value="Unassembled WGS sequence"/>
</dbReference>
<name>A0A1Y1WC01_9FUNG</name>
<dbReference type="AlphaFoldDB" id="A0A1Y1WC01"/>
<sequence>MSVPVNIDDAASNSFDDRDAFDCSSIALPSRAPIALPSRCANWLAYRQVCPYYLWHLSVDQASLRSQHAVLWSALLPNPARWIFGCIGRY</sequence>
<evidence type="ECO:0000313" key="1">
    <source>
        <dbReference type="EMBL" id="ORX70756.1"/>
    </source>
</evidence>
<keyword evidence="2" id="KW-1185">Reference proteome</keyword>
<accession>A0A1Y1WC01</accession>
<evidence type="ECO:0000313" key="2">
    <source>
        <dbReference type="Proteomes" id="UP000193922"/>
    </source>
</evidence>
<protein>
    <submittedName>
        <fullName evidence="1">Uncharacterized protein</fullName>
    </submittedName>
</protein>
<dbReference type="RefSeq" id="XP_040744335.1">
    <property type="nucleotide sequence ID" value="XM_040883416.1"/>
</dbReference>
<gene>
    <name evidence="1" type="ORF">DL89DRAFT_139808</name>
</gene>
<dbReference type="EMBL" id="MCFD01000005">
    <property type="protein sequence ID" value="ORX70756.1"/>
    <property type="molecule type" value="Genomic_DNA"/>
</dbReference>
<reference evidence="1 2" key="1">
    <citation type="submission" date="2016-07" db="EMBL/GenBank/DDBJ databases">
        <title>Pervasive Adenine N6-methylation of Active Genes in Fungi.</title>
        <authorList>
            <consortium name="DOE Joint Genome Institute"/>
            <person name="Mondo S.J."/>
            <person name="Dannebaum R.O."/>
            <person name="Kuo R.C."/>
            <person name="Labutti K."/>
            <person name="Haridas S."/>
            <person name="Kuo A."/>
            <person name="Salamov A."/>
            <person name="Ahrendt S.R."/>
            <person name="Lipzen A."/>
            <person name="Sullivan W."/>
            <person name="Andreopoulos W.B."/>
            <person name="Clum A."/>
            <person name="Lindquist E."/>
            <person name="Daum C."/>
            <person name="Ramamoorthy G.K."/>
            <person name="Gryganskyi A."/>
            <person name="Culley D."/>
            <person name="Magnuson J.K."/>
            <person name="James T.Y."/>
            <person name="O'Malley M.A."/>
            <person name="Stajich J.E."/>
            <person name="Spatafora J.W."/>
            <person name="Visel A."/>
            <person name="Grigoriev I.V."/>
        </authorList>
    </citation>
    <scope>NUCLEOTIDE SEQUENCE [LARGE SCALE GENOMIC DNA]</scope>
    <source>
        <strain evidence="1 2">ATCC 12442</strain>
    </source>
</reference>
<comment type="caution">
    <text evidence="1">The sequence shown here is derived from an EMBL/GenBank/DDBJ whole genome shotgun (WGS) entry which is preliminary data.</text>
</comment>
<organism evidence="1 2">
    <name type="scientific">Linderina pennispora</name>
    <dbReference type="NCBI Taxonomy" id="61395"/>
    <lineage>
        <taxon>Eukaryota</taxon>
        <taxon>Fungi</taxon>
        <taxon>Fungi incertae sedis</taxon>
        <taxon>Zoopagomycota</taxon>
        <taxon>Kickxellomycotina</taxon>
        <taxon>Kickxellomycetes</taxon>
        <taxon>Kickxellales</taxon>
        <taxon>Kickxellaceae</taxon>
        <taxon>Linderina</taxon>
    </lineage>
</organism>
<dbReference type="GeneID" id="63800064"/>